<dbReference type="AlphaFoldDB" id="A0A176Z245"/>
<accession>A0A176Z245</accession>
<dbReference type="EMBL" id="LSEF01000078">
    <property type="protein sequence ID" value="OAF13141.1"/>
    <property type="molecule type" value="Genomic_DNA"/>
</dbReference>
<dbReference type="RefSeq" id="WP_063680020.1">
    <property type="nucleotide sequence ID" value="NZ_LSEF01000078.1"/>
</dbReference>
<sequence>MDDVDDRADPGTNHVTEVPQNAGSLTFTETSKLSNGDPSQLQEPMAANHPPRPSSLTMILECDSVLNIWTTIESDLLCRRLPL</sequence>
<evidence type="ECO:0000313" key="3">
    <source>
        <dbReference type="Proteomes" id="UP000077173"/>
    </source>
</evidence>
<organism evidence="2 3">
    <name type="scientific">Bradyrhizobium neotropicale</name>
    <dbReference type="NCBI Taxonomy" id="1497615"/>
    <lineage>
        <taxon>Bacteria</taxon>
        <taxon>Pseudomonadati</taxon>
        <taxon>Pseudomonadota</taxon>
        <taxon>Alphaproteobacteria</taxon>
        <taxon>Hyphomicrobiales</taxon>
        <taxon>Nitrobacteraceae</taxon>
        <taxon>Bradyrhizobium</taxon>
    </lineage>
</organism>
<gene>
    <name evidence="2" type="ORF">AXW67_18865</name>
</gene>
<feature type="region of interest" description="Disordered" evidence="1">
    <location>
        <begin position="1"/>
        <end position="52"/>
    </location>
</feature>
<dbReference type="GeneID" id="32581509"/>
<reference evidence="2 3" key="1">
    <citation type="submission" date="2016-02" db="EMBL/GenBank/DDBJ databases">
        <title>Draft genome sequence of the strain BR 10247T Bradyrhizobium neotropicale isolated from nodules of Centrolobium paraense.</title>
        <authorList>
            <person name="Simoes-Araujo J.L."/>
            <person name="Barauna A.C."/>
            <person name="Silva K."/>
            <person name="Zilli J.E."/>
        </authorList>
    </citation>
    <scope>NUCLEOTIDE SEQUENCE [LARGE SCALE GENOMIC DNA]</scope>
    <source>
        <strain evidence="2 3">BR 10247</strain>
    </source>
</reference>
<comment type="caution">
    <text evidence="2">The sequence shown here is derived from an EMBL/GenBank/DDBJ whole genome shotgun (WGS) entry which is preliminary data.</text>
</comment>
<keyword evidence="3" id="KW-1185">Reference proteome</keyword>
<protein>
    <submittedName>
        <fullName evidence="2">Uncharacterized protein</fullName>
    </submittedName>
</protein>
<evidence type="ECO:0000313" key="2">
    <source>
        <dbReference type="EMBL" id="OAF13141.1"/>
    </source>
</evidence>
<evidence type="ECO:0000256" key="1">
    <source>
        <dbReference type="SAM" id="MobiDB-lite"/>
    </source>
</evidence>
<proteinExistence type="predicted"/>
<feature type="compositionally biased region" description="Polar residues" evidence="1">
    <location>
        <begin position="13"/>
        <end position="42"/>
    </location>
</feature>
<dbReference type="Proteomes" id="UP000077173">
    <property type="component" value="Unassembled WGS sequence"/>
</dbReference>
<name>A0A176Z245_9BRAD</name>